<feature type="compositionally biased region" description="Polar residues" evidence="6">
    <location>
        <begin position="845"/>
        <end position="868"/>
    </location>
</feature>
<comment type="subcellular location">
    <subcellularLocation>
        <location evidence="2">Cytoplasm</location>
    </subcellularLocation>
    <subcellularLocation>
        <location evidence="1">Nucleus</location>
    </subcellularLocation>
</comment>
<feature type="compositionally biased region" description="Basic residues" evidence="6">
    <location>
        <begin position="899"/>
        <end position="912"/>
    </location>
</feature>
<accession>A0AA38P478</accession>
<dbReference type="GO" id="GO:0043161">
    <property type="term" value="P:proteasome-mediated ubiquitin-dependent protein catabolic process"/>
    <property type="evidence" value="ECO:0007669"/>
    <property type="project" value="TreeGrafter"/>
</dbReference>
<keyword evidence="3" id="KW-0963">Cytoplasm</keyword>
<dbReference type="PANTHER" id="PTHR15651">
    <property type="entry name" value="ARMADILLO REPEAT-CONTAINING PROTEIN 8"/>
    <property type="match status" value="1"/>
</dbReference>
<feature type="compositionally biased region" description="Low complexity" evidence="6">
    <location>
        <begin position="1"/>
        <end position="17"/>
    </location>
</feature>
<feature type="region of interest" description="Disordered" evidence="6">
    <location>
        <begin position="1"/>
        <end position="22"/>
    </location>
</feature>
<keyword evidence="8" id="KW-1185">Reference proteome</keyword>
<dbReference type="GO" id="GO:0034657">
    <property type="term" value="C:GID complex"/>
    <property type="evidence" value="ECO:0007669"/>
    <property type="project" value="TreeGrafter"/>
</dbReference>
<dbReference type="PANTHER" id="PTHR15651:SF7">
    <property type="entry name" value="ARMADILLO REPEAT-CONTAINING PROTEIN 8"/>
    <property type="match status" value="1"/>
</dbReference>
<reference evidence="7" key="1">
    <citation type="submission" date="2022-08" db="EMBL/GenBank/DDBJ databases">
        <authorList>
            <consortium name="DOE Joint Genome Institute"/>
            <person name="Min B."/>
            <person name="Riley R."/>
            <person name="Sierra-Patev S."/>
            <person name="Naranjo-Ortiz M."/>
            <person name="Looney B."/>
            <person name="Konkel Z."/>
            <person name="Slot J.C."/>
            <person name="Sakamoto Y."/>
            <person name="Steenwyk J.L."/>
            <person name="Rokas A."/>
            <person name="Carro J."/>
            <person name="Camarero S."/>
            <person name="Ferreira P."/>
            <person name="Molpeceres G."/>
            <person name="Ruiz-Duenas F.J."/>
            <person name="Serrano A."/>
            <person name="Henrissat B."/>
            <person name="Drula E."/>
            <person name="Hughes K.W."/>
            <person name="Mata J.L."/>
            <person name="Ishikawa N.K."/>
            <person name="Vargas-Isla R."/>
            <person name="Ushijima S."/>
            <person name="Smith C.A."/>
            <person name="Ahrendt S."/>
            <person name="Andreopoulos W."/>
            <person name="He G."/>
            <person name="Labutti K."/>
            <person name="Lipzen A."/>
            <person name="Ng V."/>
            <person name="Sandor L."/>
            <person name="Barry K."/>
            <person name="Martinez A.T."/>
            <person name="Xiao Y."/>
            <person name="Gibbons J.G."/>
            <person name="Terashima K."/>
            <person name="Hibbett D.S."/>
            <person name="Grigoriev I.V."/>
        </authorList>
    </citation>
    <scope>NUCLEOTIDE SEQUENCE</scope>
    <source>
        <strain evidence="7">TFB9207</strain>
    </source>
</reference>
<feature type="region of interest" description="Disordered" evidence="6">
    <location>
        <begin position="703"/>
        <end position="722"/>
    </location>
</feature>
<dbReference type="SUPFAM" id="SSF48371">
    <property type="entry name" value="ARM repeat"/>
    <property type="match status" value="2"/>
</dbReference>
<evidence type="ECO:0008006" key="9">
    <source>
        <dbReference type="Google" id="ProtNLM"/>
    </source>
</evidence>
<feature type="region of interest" description="Disordered" evidence="6">
    <location>
        <begin position="1024"/>
        <end position="1047"/>
    </location>
</feature>
<keyword evidence="4" id="KW-0677">Repeat</keyword>
<keyword evidence="5" id="KW-0539">Nucleus</keyword>
<sequence length="1047" mass="112416">MAIIASTPSSSSSSQTSRVPLPSLNELKQLKNRIIGTPSAKCRLAKDHETMRMLVEITMDPVAADDVRTETAQILGSLASLGGHSDDTVVISALIEEQALKCCLLALSTTTAAKKKLRLALARALSGISSDLSEIVGPPRWGFGAFDAPWLTGPAAQTLEWFFNAEAMDIWIPMLSTSEAGVVAGMIGSIVRTQPVRERLCAWRNAGEREKKERRGWEATKPSITGSYVLHTLLELTRKKDTLGNSLLALAALAKDNFAVATELPLQDIVEYAKTRSGEIQLSACLCATNILRTSPSPSPAVDAIFSVLLATIASETAYSAKAAFILSQLLTDSPVYAQVAFERGALRVLLTALRKLTPMLPSLPPLPPLHPPTSFTGPEWETWLELDLDQPKADIHLREATLLSLASLSLFSNDIRRALAEEDGENNPISSKDSSQPSASSPSSQSSLSLILAGLMSPHACLRSAACHVVRALTRSVAVIRTNIVDSGLGWVVFAVFMGWPQARPRSTLGPSDSEEEDVRVVASALRAVCNAVCEFSPLSKIYVEHGLLLRLAEFIHPDHTVAEVDSDADIEDSLRFNSLWAVKNLVRKSSLDRKRTILNALCWRQTSSHTESGPALGATRTRSRLDDLLSSPSAKIIEQVLNILRNVAEDEAGIAIVFQELDIRNPPSSSSPLVNVPIQTSTSAPGLLLLSHLTSLLTRNASHTASSHSTHPTPLSHPSDSQDVLIQAASLLANLVNSSNFEHHRMILKCPGMTNALRRVLAEQGPEVRRPVVRAVLEMVKVDLVGSYPSAAAFVEIGPLRDTDEERMGVGAGVGDAEVIEEEDDNEALDSAVMDIGHESRTGTDTTMSVPQTGTSRVRTFSHSRSQGLTGARQAFLDAGFVGTLHRIVDQHHHHSLPHFHAHNHPHSHSHTSSATSPTSLGHIASGAGALNHTHSHAHGNFGSLSTTPQLHHPGSSDSGVGGSVPRGGMGALGNMGFGGGILGNAGREDREDLDTARMALDWLEHGEMYMYLSTYRRSTSRHVARPRSSSISAGESTSTDVSET</sequence>
<evidence type="ECO:0000256" key="6">
    <source>
        <dbReference type="SAM" id="MobiDB-lite"/>
    </source>
</evidence>
<evidence type="ECO:0000256" key="1">
    <source>
        <dbReference type="ARBA" id="ARBA00004123"/>
    </source>
</evidence>
<feature type="compositionally biased region" description="Low complexity" evidence="6">
    <location>
        <begin position="913"/>
        <end position="922"/>
    </location>
</feature>
<dbReference type="GO" id="GO:0005634">
    <property type="term" value="C:nucleus"/>
    <property type="evidence" value="ECO:0007669"/>
    <property type="project" value="UniProtKB-SubCell"/>
</dbReference>
<organism evidence="7 8">
    <name type="scientific">Lentinula raphanica</name>
    <dbReference type="NCBI Taxonomy" id="153919"/>
    <lineage>
        <taxon>Eukaryota</taxon>
        <taxon>Fungi</taxon>
        <taxon>Dikarya</taxon>
        <taxon>Basidiomycota</taxon>
        <taxon>Agaricomycotina</taxon>
        <taxon>Agaricomycetes</taxon>
        <taxon>Agaricomycetidae</taxon>
        <taxon>Agaricales</taxon>
        <taxon>Marasmiineae</taxon>
        <taxon>Omphalotaceae</taxon>
        <taxon>Lentinula</taxon>
    </lineage>
</organism>
<evidence type="ECO:0000256" key="3">
    <source>
        <dbReference type="ARBA" id="ARBA00022490"/>
    </source>
</evidence>
<protein>
    <recommendedName>
        <fullName evidence="9">ARM repeat-containing protein</fullName>
    </recommendedName>
</protein>
<feature type="region of interest" description="Disordered" evidence="6">
    <location>
        <begin position="423"/>
        <end position="446"/>
    </location>
</feature>
<name>A0AA38P478_9AGAR</name>
<proteinExistence type="predicted"/>
<evidence type="ECO:0000313" key="7">
    <source>
        <dbReference type="EMBL" id="KAJ3835999.1"/>
    </source>
</evidence>
<evidence type="ECO:0000256" key="4">
    <source>
        <dbReference type="ARBA" id="ARBA00022737"/>
    </source>
</evidence>
<feature type="compositionally biased region" description="Low complexity" evidence="6">
    <location>
        <begin position="431"/>
        <end position="446"/>
    </location>
</feature>
<feature type="compositionally biased region" description="Low complexity" evidence="6">
    <location>
        <begin position="1031"/>
        <end position="1041"/>
    </location>
</feature>
<dbReference type="InterPro" id="IPR038739">
    <property type="entry name" value="ARMC8/Vid28"/>
</dbReference>
<dbReference type="AlphaFoldDB" id="A0AA38P478"/>
<feature type="region of interest" description="Disordered" evidence="6">
    <location>
        <begin position="841"/>
        <end position="868"/>
    </location>
</feature>
<dbReference type="Proteomes" id="UP001163846">
    <property type="component" value="Unassembled WGS sequence"/>
</dbReference>
<dbReference type="InterPro" id="IPR011989">
    <property type="entry name" value="ARM-like"/>
</dbReference>
<evidence type="ECO:0000256" key="5">
    <source>
        <dbReference type="ARBA" id="ARBA00023242"/>
    </source>
</evidence>
<comment type="caution">
    <text evidence="7">The sequence shown here is derived from an EMBL/GenBank/DDBJ whole genome shotgun (WGS) entry which is preliminary data.</text>
</comment>
<dbReference type="GO" id="GO:0005737">
    <property type="term" value="C:cytoplasm"/>
    <property type="evidence" value="ECO:0007669"/>
    <property type="project" value="UniProtKB-SubCell"/>
</dbReference>
<gene>
    <name evidence="7" type="ORF">F5878DRAFT_285409</name>
</gene>
<feature type="region of interest" description="Disordered" evidence="6">
    <location>
        <begin position="899"/>
        <end position="970"/>
    </location>
</feature>
<evidence type="ECO:0000313" key="8">
    <source>
        <dbReference type="Proteomes" id="UP001163846"/>
    </source>
</evidence>
<dbReference type="InterPro" id="IPR016024">
    <property type="entry name" value="ARM-type_fold"/>
</dbReference>
<dbReference type="EMBL" id="MU806358">
    <property type="protein sequence ID" value="KAJ3835999.1"/>
    <property type="molecule type" value="Genomic_DNA"/>
</dbReference>
<evidence type="ECO:0000256" key="2">
    <source>
        <dbReference type="ARBA" id="ARBA00004496"/>
    </source>
</evidence>
<dbReference type="Gene3D" id="1.25.10.10">
    <property type="entry name" value="Leucine-rich Repeat Variant"/>
    <property type="match status" value="3"/>
</dbReference>